<feature type="transmembrane region" description="Helical" evidence="7">
    <location>
        <begin position="297"/>
        <end position="319"/>
    </location>
</feature>
<dbReference type="PROSITE" id="PS50928">
    <property type="entry name" value="ABC_TM1"/>
    <property type="match status" value="1"/>
</dbReference>
<feature type="compositionally biased region" description="Low complexity" evidence="8">
    <location>
        <begin position="9"/>
        <end position="34"/>
    </location>
</feature>
<keyword evidence="11" id="KW-1185">Reference proteome</keyword>
<feature type="transmembrane region" description="Helical" evidence="7">
    <location>
        <begin position="191"/>
        <end position="213"/>
    </location>
</feature>
<comment type="similarity">
    <text evidence="7">Belongs to the binding-protein-dependent transport system permease family.</text>
</comment>
<evidence type="ECO:0000256" key="5">
    <source>
        <dbReference type="ARBA" id="ARBA00022989"/>
    </source>
</evidence>
<sequence>MNQSDRMLTAPDAPRRQPTATRAAATAAPLAGGPRPRRGRNVTRSLTRVLVFGAPAGLLMAVFLVYPIVQSFRFSVYDWDGISKATWIGLGNYQELVQDALFRKVVGNSLLLAVLGTIGSMVVGLLWAYGIERRLPGWRSYRFLLFIPVIMPITISALLWALLLDVQGPVNQAIGWFGVDLPPDWLGDYRVAPWVVIFVSIWQASGFTMLLILGAMEDVPAELHDAASLDGASALRRLVSIVVPYIRGTLGTLTIVQFIGLLKAFDIVFALTAGGPGNATDVLGTYLVQKAFAEGRYGYGSAVAVGMTVIMLVVSVVFYRRLLGKDEEQ</sequence>
<evidence type="ECO:0000259" key="9">
    <source>
        <dbReference type="PROSITE" id="PS50928"/>
    </source>
</evidence>
<dbReference type="PANTHER" id="PTHR30193:SF41">
    <property type="entry name" value="DIACETYLCHITOBIOSE UPTAKE SYSTEM PERMEASE PROTEIN NGCF"/>
    <property type="match status" value="1"/>
</dbReference>
<dbReference type="Gene3D" id="1.10.3720.10">
    <property type="entry name" value="MetI-like"/>
    <property type="match status" value="1"/>
</dbReference>
<dbReference type="CDD" id="cd06261">
    <property type="entry name" value="TM_PBP2"/>
    <property type="match status" value="1"/>
</dbReference>
<dbReference type="GO" id="GO:0055085">
    <property type="term" value="P:transmembrane transport"/>
    <property type="evidence" value="ECO:0007669"/>
    <property type="project" value="InterPro"/>
</dbReference>
<comment type="caution">
    <text evidence="10">The sequence shown here is derived from an EMBL/GenBank/DDBJ whole genome shotgun (WGS) entry which is preliminary data.</text>
</comment>
<reference evidence="10" key="1">
    <citation type="submission" date="2021-01" db="EMBL/GenBank/DDBJ databases">
        <title>Whole genome shotgun sequence of Dactylosporangium siamense NBRC 106093.</title>
        <authorList>
            <person name="Komaki H."/>
            <person name="Tamura T."/>
        </authorList>
    </citation>
    <scope>NUCLEOTIDE SEQUENCE</scope>
    <source>
        <strain evidence="10">NBRC 106093</strain>
    </source>
</reference>
<dbReference type="SUPFAM" id="SSF161098">
    <property type="entry name" value="MetI-like"/>
    <property type="match status" value="1"/>
</dbReference>
<feature type="transmembrane region" description="Helical" evidence="7">
    <location>
        <begin position="110"/>
        <end position="131"/>
    </location>
</feature>
<dbReference type="Pfam" id="PF00528">
    <property type="entry name" value="BPD_transp_1"/>
    <property type="match status" value="1"/>
</dbReference>
<protein>
    <submittedName>
        <fullName evidence="10">Sugar ABC transporter permease</fullName>
    </submittedName>
</protein>
<keyword evidence="2 7" id="KW-0813">Transport</keyword>
<evidence type="ECO:0000256" key="3">
    <source>
        <dbReference type="ARBA" id="ARBA00022475"/>
    </source>
</evidence>
<feature type="domain" description="ABC transmembrane type-1" evidence="9">
    <location>
        <begin position="106"/>
        <end position="318"/>
    </location>
</feature>
<feature type="transmembrane region" description="Helical" evidence="7">
    <location>
        <begin position="143"/>
        <end position="163"/>
    </location>
</feature>
<dbReference type="AlphaFoldDB" id="A0A919U9M3"/>
<feature type="transmembrane region" description="Helical" evidence="7">
    <location>
        <begin position="45"/>
        <end position="69"/>
    </location>
</feature>
<keyword evidence="3" id="KW-1003">Cell membrane</keyword>
<dbReference type="Proteomes" id="UP000660611">
    <property type="component" value="Unassembled WGS sequence"/>
</dbReference>
<dbReference type="GO" id="GO:0005886">
    <property type="term" value="C:plasma membrane"/>
    <property type="evidence" value="ECO:0007669"/>
    <property type="project" value="UniProtKB-SubCell"/>
</dbReference>
<keyword evidence="5 7" id="KW-1133">Transmembrane helix</keyword>
<keyword evidence="4 7" id="KW-0812">Transmembrane</keyword>
<comment type="subcellular location">
    <subcellularLocation>
        <location evidence="1 7">Cell membrane</location>
        <topology evidence="1 7">Multi-pass membrane protein</topology>
    </subcellularLocation>
</comment>
<proteinExistence type="inferred from homology"/>
<gene>
    <name evidence="10" type="primary">msmF_2</name>
    <name evidence="10" type="ORF">Dsi01nite_050930</name>
</gene>
<dbReference type="InterPro" id="IPR035906">
    <property type="entry name" value="MetI-like_sf"/>
</dbReference>
<evidence type="ECO:0000256" key="6">
    <source>
        <dbReference type="ARBA" id="ARBA00023136"/>
    </source>
</evidence>
<keyword evidence="6 7" id="KW-0472">Membrane</keyword>
<evidence type="ECO:0000256" key="2">
    <source>
        <dbReference type="ARBA" id="ARBA00022448"/>
    </source>
</evidence>
<feature type="transmembrane region" description="Helical" evidence="7">
    <location>
        <begin position="255"/>
        <end position="277"/>
    </location>
</feature>
<organism evidence="10 11">
    <name type="scientific">Dactylosporangium siamense</name>
    <dbReference type="NCBI Taxonomy" id="685454"/>
    <lineage>
        <taxon>Bacteria</taxon>
        <taxon>Bacillati</taxon>
        <taxon>Actinomycetota</taxon>
        <taxon>Actinomycetes</taxon>
        <taxon>Micromonosporales</taxon>
        <taxon>Micromonosporaceae</taxon>
        <taxon>Dactylosporangium</taxon>
    </lineage>
</organism>
<dbReference type="PANTHER" id="PTHR30193">
    <property type="entry name" value="ABC TRANSPORTER PERMEASE PROTEIN"/>
    <property type="match status" value="1"/>
</dbReference>
<evidence type="ECO:0000256" key="4">
    <source>
        <dbReference type="ARBA" id="ARBA00022692"/>
    </source>
</evidence>
<dbReference type="RefSeq" id="WP_203848797.1">
    <property type="nucleotide sequence ID" value="NZ_BAAAVW010000017.1"/>
</dbReference>
<evidence type="ECO:0000256" key="8">
    <source>
        <dbReference type="SAM" id="MobiDB-lite"/>
    </source>
</evidence>
<dbReference type="InterPro" id="IPR051393">
    <property type="entry name" value="ABC_transporter_permease"/>
</dbReference>
<evidence type="ECO:0000256" key="1">
    <source>
        <dbReference type="ARBA" id="ARBA00004651"/>
    </source>
</evidence>
<accession>A0A919U9M3</accession>
<evidence type="ECO:0000256" key="7">
    <source>
        <dbReference type="RuleBase" id="RU363032"/>
    </source>
</evidence>
<feature type="region of interest" description="Disordered" evidence="8">
    <location>
        <begin position="1"/>
        <end position="40"/>
    </location>
</feature>
<evidence type="ECO:0000313" key="10">
    <source>
        <dbReference type="EMBL" id="GIG47052.1"/>
    </source>
</evidence>
<dbReference type="EMBL" id="BONQ01000081">
    <property type="protein sequence ID" value="GIG47052.1"/>
    <property type="molecule type" value="Genomic_DNA"/>
</dbReference>
<dbReference type="InterPro" id="IPR000515">
    <property type="entry name" value="MetI-like"/>
</dbReference>
<name>A0A919U9M3_9ACTN</name>
<evidence type="ECO:0000313" key="11">
    <source>
        <dbReference type="Proteomes" id="UP000660611"/>
    </source>
</evidence>